<sequence length="172" mass="18575">ADIVHNPGSGMDSPGSQPLSVGLEGEKRRWLACHIKPMDTDSPCAKVDGYRGDQKMPRGTVGAMDGKEHGPNEPTEPPDEKEGGRGRDGEGMPTVKDVEAKGPRRAEEPGDKGDKGDESREIEGEAMDKVENDSRPNVTTNIPRPPTPLMTPTDLPTSLTHHITADNSRRHL</sequence>
<dbReference type="HOGENOM" id="CLU_117764_0_0_1"/>
<evidence type="ECO:0000313" key="3">
    <source>
        <dbReference type="Proteomes" id="UP000054538"/>
    </source>
</evidence>
<evidence type="ECO:0000313" key="2">
    <source>
        <dbReference type="EMBL" id="KIK92033.1"/>
    </source>
</evidence>
<gene>
    <name evidence="2" type="ORF">PAXRUDRAFT_148192</name>
</gene>
<reference evidence="3" key="2">
    <citation type="submission" date="2015-01" db="EMBL/GenBank/DDBJ databases">
        <title>Evolutionary Origins and Diversification of the Mycorrhizal Mutualists.</title>
        <authorList>
            <consortium name="DOE Joint Genome Institute"/>
            <consortium name="Mycorrhizal Genomics Consortium"/>
            <person name="Kohler A."/>
            <person name="Kuo A."/>
            <person name="Nagy L.G."/>
            <person name="Floudas D."/>
            <person name="Copeland A."/>
            <person name="Barry K.W."/>
            <person name="Cichocki N."/>
            <person name="Veneault-Fourrey C."/>
            <person name="LaButti K."/>
            <person name="Lindquist E.A."/>
            <person name="Lipzen A."/>
            <person name="Lundell T."/>
            <person name="Morin E."/>
            <person name="Murat C."/>
            <person name="Riley R."/>
            <person name="Ohm R."/>
            <person name="Sun H."/>
            <person name="Tunlid A."/>
            <person name="Henrissat B."/>
            <person name="Grigoriev I.V."/>
            <person name="Hibbett D.S."/>
            <person name="Martin F."/>
        </authorList>
    </citation>
    <scope>NUCLEOTIDE SEQUENCE [LARGE SCALE GENOMIC DNA]</scope>
    <source>
        <strain evidence="3">Ve08.2h10</strain>
    </source>
</reference>
<feature type="compositionally biased region" description="Basic and acidic residues" evidence="1">
    <location>
        <begin position="78"/>
        <end position="134"/>
    </location>
</feature>
<evidence type="ECO:0000256" key="1">
    <source>
        <dbReference type="SAM" id="MobiDB-lite"/>
    </source>
</evidence>
<proteinExistence type="predicted"/>
<feature type="region of interest" description="Disordered" evidence="1">
    <location>
        <begin position="1"/>
        <end position="23"/>
    </location>
</feature>
<accession>A0A0D0DLA1</accession>
<feature type="compositionally biased region" description="Low complexity" evidence="1">
    <location>
        <begin position="150"/>
        <end position="160"/>
    </location>
</feature>
<feature type="region of interest" description="Disordered" evidence="1">
    <location>
        <begin position="38"/>
        <end position="172"/>
    </location>
</feature>
<dbReference type="InParanoid" id="A0A0D0DLA1"/>
<dbReference type="Proteomes" id="UP000054538">
    <property type="component" value="Unassembled WGS sequence"/>
</dbReference>
<dbReference type="AlphaFoldDB" id="A0A0D0DLA1"/>
<dbReference type="EMBL" id="KN825323">
    <property type="protein sequence ID" value="KIK92033.1"/>
    <property type="molecule type" value="Genomic_DNA"/>
</dbReference>
<feature type="non-terminal residue" evidence="2">
    <location>
        <position position="1"/>
    </location>
</feature>
<name>A0A0D0DLA1_9AGAM</name>
<feature type="compositionally biased region" description="Basic and acidic residues" evidence="1">
    <location>
        <begin position="163"/>
        <end position="172"/>
    </location>
</feature>
<reference evidence="2 3" key="1">
    <citation type="submission" date="2014-04" db="EMBL/GenBank/DDBJ databases">
        <authorList>
            <consortium name="DOE Joint Genome Institute"/>
            <person name="Kuo A."/>
            <person name="Kohler A."/>
            <person name="Jargeat P."/>
            <person name="Nagy L.G."/>
            <person name="Floudas D."/>
            <person name="Copeland A."/>
            <person name="Barry K.W."/>
            <person name="Cichocki N."/>
            <person name="Veneault-Fourrey C."/>
            <person name="LaButti K."/>
            <person name="Lindquist E.A."/>
            <person name="Lipzen A."/>
            <person name="Lundell T."/>
            <person name="Morin E."/>
            <person name="Murat C."/>
            <person name="Sun H."/>
            <person name="Tunlid A."/>
            <person name="Henrissat B."/>
            <person name="Grigoriev I.V."/>
            <person name="Hibbett D.S."/>
            <person name="Martin F."/>
            <person name="Nordberg H.P."/>
            <person name="Cantor M.N."/>
            <person name="Hua S.X."/>
        </authorList>
    </citation>
    <scope>NUCLEOTIDE SEQUENCE [LARGE SCALE GENOMIC DNA]</scope>
    <source>
        <strain evidence="2 3">Ve08.2h10</strain>
    </source>
</reference>
<keyword evidence="3" id="KW-1185">Reference proteome</keyword>
<protein>
    <submittedName>
        <fullName evidence="2">Uncharacterized protein</fullName>
    </submittedName>
</protein>
<organism evidence="2 3">
    <name type="scientific">Paxillus rubicundulus Ve08.2h10</name>
    <dbReference type="NCBI Taxonomy" id="930991"/>
    <lineage>
        <taxon>Eukaryota</taxon>
        <taxon>Fungi</taxon>
        <taxon>Dikarya</taxon>
        <taxon>Basidiomycota</taxon>
        <taxon>Agaricomycotina</taxon>
        <taxon>Agaricomycetes</taxon>
        <taxon>Agaricomycetidae</taxon>
        <taxon>Boletales</taxon>
        <taxon>Paxilineae</taxon>
        <taxon>Paxillaceae</taxon>
        <taxon>Paxillus</taxon>
    </lineage>
</organism>
<feature type="non-terminal residue" evidence="2">
    <location>
        <position position="172"/>
    </location>
</feature>